<dbReference type="Gene3D" id="2.40.170.20">
    <property type="entry name" value="TonB-dependent receptor, beta-barrel domain"/>
    <property type="match status" value="1"/>
</dbReference>
<comment type="caution">
    <text evidence="10">The sequence shown here is derived from an EMBL/GenBank/DDBJ whole genome shotgun (WGS) entry which is preliminary data.</text>
</comment>
<evidence type="ECO:0000256" key="4">
    <source>
        <dbReference type="ARBA" id="ARBA00022692"/>
    </source>
</evidence>
<keyword evidence="11" id="KW-1185">Reference proteome</keyword>
<keyword evidence="4 7" id="KW-0812">Transmembrane</keyword>
<feature type="domain" description="TonB-dependent transporter Oar-like beta-barrel" evidence="9">
    <location>
        <begin position="390"/>
        <end position="1025"/>
    </location>
</feature>
<evidence type="ECO:0000259" key="9">
    <source>
        <dbReference type="Pfam" id="PF25183"/>
    </source>
</evidence>
<dbReference type="Pfam" id="PF07715">
    <property type="entry name" value="Plug"/>
    <property type="match status" value="1"/>
</dbReference>
<dbReference type="SUPFAM" id="SSF49464">
    <property type="entry name" value="Carboxypeptidase regulatory domain-like"/>
    <property type="match status" value="1"/>
</dbReference>
<evidence type="ECO:0000256" key="1">
    <source>
        <dbReference type="ARBA" id="ARBA00004571"/>
    </source>
</evidence>
<dbReference type="Gene3D" id="2.60.40.1120">
    <property type="entry name" value="Carboxypeptidase-like, regulatory domain"/>
    <property type="match status" value="1"/>
</dbReference>
<keyword evidence="2" id="KW-0813">Transport</keyword>
<evidence type="ECO:0000259" key="8">
    <source>
        <dbReference type="Pfam" id="PF07715"/>
    </source>
</evidence>
<dbReference type="InterPro" id="IPR012910">
    <property type="entry name" value="Plug_dom"/>
</dbReference>
<accession>A0ABV4RCZ1</accession>
<comment type="subcellular location">
    <subcellularLocation>
        <location evidence="1">Cell outer membrane</location>
        <topology evidence="1">Multi-pass membrane protein</topology>
    </subcellularLocation>
</comment>
<evidence type="ECO:0000256" key="6">
    <source>
        <dbReference type="ARBA" id="ARBA00023237"/>
    </source>
</evidence>
<dbReference type="SUPFAM" id="SSF56935">
    <property type="entry name" value="Porins"/>
    <property type="match status" value="1"/>
</dbReference>
<keyword evidence="3" id="KW-1134">Transmembrane beta strand</keyword>
<keyword evidence="7" id="KW-1133">Transmembrane helix</keyword>
<dbReference type="InterPro" id="IPR057601">
    <property type="entry name" value="Oar-like_b-barrel"/>
</dbReference>
<dbReference type="Proteomes" id="UP001570846">
    <property type="component" value="Unassembled WGS sequence"/>
</dbReference>
<sequence length="1084" mass="120848">MSSYHRDFSISSLCRSVNILNVNLTISLPSFLFTFYTFAQKKPFMKNLFTRLMLIVVMCLPVHLSWGQGTTTASMNGVLSEASGAGLAGATILAVHTPSNTQYAASADANGRYNLQNMRVGGPYTITATYVGYQEQRKENIFLALGQNLRLDFNLSQGAIGLSEVQVVAERGAVINADRTGAATNVSREQIQNLPTLNRSLQDFTRLTPQASGNSIGGANNRYNNITIDGAVNNDVFGLAGSGTPGGQAGTQPISLDAIDQIQVVLAPYDVKFGNFTGGGINAVTRSGTNNWEGSVYGFMRNEKTIGKDPVTEAKPADFQDYQTGFRIGGPVIKDKLFFFLNGEITRRSEPLLNNLGDAGSTVPRDSVEMLYNYLNTNYGYDAGSFGPLDRRTESNKIFARLDWNITDRHQLTLRHNFVDAFDDNISRFTNGFRFANNAYEFASTTNSTVAELRSRFSESISNNLIVGYSRIRDKRDTPGGLFPMIRINYSNGGTGNVDAGTERSSAFNELDQDIFEVTDNLIAFLGRHTLTLGTHNEFFSFRNLFVNNGNGYYQFNSFRDFFRTDANGNPAPRPFRIEQTYSADANNPRPAAEFDAMQLGFYVQDEISVTDNFRLTLGLRLDIPVMPDTPDRNYALEKAYFPYNGLRDLRTDETPSGQLLWAPRLGFNWDVKGDKTFQVRGGTGIFTGRVPFVWLSNQFTNNGITFNTLFRNNPPRFEPNIDKIRDLGTAGTTAEINLVTNDFKIPQTFRTNLGIDYTLPLGIIATLEGIYSKTLNDIVYQDVNLRQPTGTLVGADNRPTYPTQRGVHSGFTNTILLSNANRGYSYSLTGQLQKNFENGLNTMVAYTYGESKDLNSGTSSTARSNWQFNQIVWNPNDPELSYSRFDVRHRIIATGGYTFNYAGNFGTSIALFYEGQSGTPFTYLYRGDLNGDGNTGNDLMYVPRDRSEINIVDDKQWADLDAYISGDSYLSTRRGQYTERNGARTPWTHQVDLRLTQDFLFAAGGKNHKFQLSFDVFNVGNLINKDWGHQYFIQNSAVELVSASRNATTNIPTYTFSKPAKKVWGNTFSSRWQGQVGLRYIFQ</sequence>
<dbReference type="InterPro" id="IPR036942">
    <property type="entry name" value="Beta-barrel_TonB_sf"/>
</dbReference>
<gene>
    <name evidence="10" type="ORF">ACD591_00995</name>
</gene>
<organism evidence="10 11">
    <name type="scientific">Rufibacter glacialis</name>
    <dbReference type="NCBI Taxonomy" id="1259555"/>
    <lineage>
        <taxon>Bacteria</taxon>
        <taxon>Pseudomonadati</taxon>
        <taxon>Bacteroidota</taxon>
        <taxon>Cytophagia</taxon>
        <taxon>Cytophagales</taxon>
        <taxon>Hymenobacteraceae</taxon>
        <taxon>Rufibacter</taxon>
    </lineage>
</organism>
<feature type="transmembrane region" description="Helical" evidence="7">
    <location>
        <begin position="20"/>
        <end position="39"/>
    </location>
</feature>
<dbReference type="PANTHER" id="PTHR30069">
    <property type="entry name" value="TONB-DEPENDENT OUTER MEMBRANE RECEPTOR"/>
    <property type="match status" value="1"/>
</dbReference>
<protein>
    <submittedName>
        <fullName evidence="10">Carboxypeptidase regulatory-like domain-containing protein</fullName>
    </submittedName>
</protein>
<evidence type="ECO:0000256" key="3">
    <source>
        <dbReference type="ARBA" id="ARBA00022452"/>
    </source>
</evidence>
<reference evidence="10 11" key="1">
    <citation type="submission" date="2024-08" db="EMBL/GenBank/DDBJ databases">
        <authorList>
            <person name="Wei W."/>
        </authorList>
    </citation>
    <scope>NUCLEOTIDE SEQUENCE [LARGE SCALE GENOMIC DNA]</scope>
    <source>
        <strain evidence="10 11">XU2</strain>
    </source>
</reference>
<evidence type="ECO:0000256" key="5">
    <source>
        <dbReference type="ARBA" id="ARBA00023136"/>
    </source>
</evidence>
<name>A0ABV4RCZ1_9BACT</name>
<keyword evidence="5 7" id="KW-0472">Membrane</keyword>
<evidence type="ECO:0000313" key="10">
    <source>
        <dbReference type="EMBL" id="MFA1769850.1"/>
    </source>
</evidence>
<dbReference type="PANTHER" id="PTHR30069:SF46">
    <property type="entry name" value="OAR PROTEIN"/>
    <property type="match status" value="1"/>
</dbReference>
<feature type="domain" description="TonB-dependent transporter Oar-like beta-barrel" evidence="9">
    <location>
        <begin position="284"/>
        <end position="351"/>
    </location>
</feature>
<dbReference type="RefSeq" id="WP_225840690.1">
    <property type="nucleotide sequence ID" value="NZ_BMMG01000002.1"/>
</dbReference>
<dbReference type="EMBL" id="JBGOGF010000001">
    <property type="protein sequence ID" value="MFA1769850.1"/>
    <property type="molecule type" value="Genomic_DNA"/>
</dbReference>
<evidence type="ECO:0000313" key="11">
    <source>
        <dbReference type="Proteomes" id="UP001570846"/>
    </source>
</evidence>
<proteinExistence type="predicted"/>
<evidence type="ECO:0000256" key="2">
    <source>
        <dbReference type="ARBA" id="ARBA00022448"/>
    </source>
</evidence>
<keyword evidence="6" id="KW-0998">Cell outer membrane</keyword>
<dbReference type="Pfam" id="PF13620">
    <property type="entry name" value="CarboxypepD_reg"/>
    <property type="match status" value="1"/>
</dbReference>
<dbReference type="Pfam" id="PF25183">
    <property type="entry name" value="OMP_b-brl_4"/>
    <property type="match status" value="2"/>
</dbReference>
<dbReference type="InterPro" id="IPR008969">
    <property type="entry name" value="CarboxyPept-like_regulatory"/>
</dbReference>
<dbReference type="InterPro" id="IPR037066">
    <property type="entry name" value="Plug_dom_sf"/>
</dbReference>
<evidence type="ECO:0000256" key="7">
    <source>
        <dbReference type="SAM" id="Phobius"/>
    </source>
</evidence>
<dbReference type="InterPro" id="IPR039426">
    <property type="entry name" value="TonB-dep_rcpt-like"/>
</dbReference>
<dbReference type="Gene3D" id="2.170.130.10">
    <property type="entry name" value="TonB-dependent receptor, plug domain"/>
    <property type="match status" value="1"/>
</dbReference>
<feature type="domain" description="TonB-dependent receptor plug" evidence="8">
    <location>
        <begin position="179"/>
        <end position="281"/>
    </location>
</feature>